<keyword evidence="9" id="KW-1185">Reference proteome</keyword>
<evidence type="ECO:0000256" key="2">
    <source>
        <dbReference type="ARBA" id="ARBA00022679"/>
    </source>
</evidence>
<dbReference type="GO" id="GO:0003723">
    <property type="term" value="F:RNA binding"/>
    <property type="evidence" value="ECO:0007669"/>
    <property type="project" value="UniProtKB-UniRule"/>
</dbReference>
<evidence type="ECO:0000256" key="1">
    <source>
        <dbReference type="ARBA" id="ARBA00022603"/>
    </source>
</evidence>
<organism evidence="8 9">
    <name type="scientific">[Myrmecia] bisecta</name>
    <dbReference type="NCBI Taxonomy" id="41462"/>
    <lineage>
        <taxon>Eukaryota</taxon>
        <taxon>Viridiplantae</taxon>
        <taxon>Chlorophyta</taxon>
        <taxon>core chlorophytes</taxon>
        <taxon>Trebouxiophyceae</taxon>
        <taxon>Trebouxiales</taxon>
        <taxon>Trebouxiaceae</taxon>
        <taxon>Myrmecia</taxon>
    </lineage>
</organism>
<dbReference type="InterPro" id="IPR036974">
    <property type="entry name" value="PUA_sf"/>
</dbReference>
<evidence type="ECO:0000256" key="3">
    <source>
        <dbReference type="ARBA" id="ARBA00022691"/>
    </source>
</evidence>
<dbReference type="InterPro" id="IPR001678">
    <property type="entry name" value="MeTrfase_RsmB-F_NOP2_dom"/>
</dbReference>
<dbReference type="Pfam" id="PF01189">
    <property type="entry name" value="Methyltr_RsmB-F"/>
    <property type="match status" value="2"/>
</dbReference>
<dbReference type="GO" id="GO:0008173">
    <property type="term" value="F:RNA methyltransferase activity"/>
    <property type="evidence" value="ECO:0007669"/>
    <property type="project" value="InterPro"/>
</dbReference>
<evidence type="ECO:0000313" key="8">
    <source>
        <dbReference type="EMBL" id="KAK9816959.1"/>
    </source>
</evidence>
<dbReference type="SUPFAM" id="SSF53335">
    <property type="entry name" value="S-adenosyl-L-methionine-dependent methyltransferases"/>
    <property type="match status" value="1"/>
</dbReference>
<dbReference type="PRINTS" id="PR02008">
    <property type="entry name" value="RCMTFAMILY"/>
</dbReference>
<dbReference type="PANTHER" id="PTHR22807:SF34">
    <property type="entry name" value="TRNA (CYTOSINE(72)-C(5))-METHYLTRANSFERASE NSUN6"/>
    <property type="match status" value="1"/>
</dbReference>
<dbReference type="PROSITE" id="PS51686">
    <property type="entry name" value="SAM_MT_RSMB_NOP"/>
    <property type="match status" value="1"/>
</dbReference>
<evidence type="ECO:0000256" key="5">
    <source>
        <dbReference type="PROSITE-ProRule" id="PRU01023"/>
    </source>
</evidence>
<keyword evidence="2 5" id="KW-0808">Transferase</keyword>
<dbReference type="Proteomes" id="UP001489004">
    <property type="component" value="Unassembled WGS sequence"/>
</dbReference>
<dbReference type="InterPro" id="IPR002478">
    <property type="entry name" value="PUA"/>
</dbReference>
<dbReference type="InterPro" id="IPR049560">
    <property type="entry name" value="MeTrfase_RsmB-F_NOP2_cat"/>
</dbReference>
<protein>
    <recommendedName>
        <fullName evidence="7">SAM-dependent MTase RsmB/NOP-type domain-containing protein</fullName>
    </recommendedName>
</protein>
<comment type="caution">
    <text evidence="8">The sequence shown here is derived from an EMBL/GenBank/DDBJ whole genome shotgun (WGS) entry which is preliminary data.</text>
</comment>
<dbReference type="SMART" id="SM00359">
    <property type="entry name" value="PUA"/>
    <property type="match status" value="1"/>
</dbReference>
<gene>
    <name evidence="8" type="ORF">WJX72_007474</name>
</gene>
<keyword evidence="1 5" id="KW-0489">Methyltransferase</keyword>
<dbReference type="Gene3D" id="3.40.50.150">
    <property type="entry name" value="Vaccinia Virus protein VP39"/>
    <property type="match status" value="1"/>
</dbReference>
<reference evidence="8 9" key="1">
    <citation type="journal article" date="2024" name="Nat. Commun.">
        <title>Phylogenomics reveals the evolutionary origins of lichenization in chlorophyte algae.</title>
        <authorList>
            <person name="Puginier C."/>
            <person name="Libourel C."/>
            <person name="Otte J."/>
            <person name="Skaloud P."/>
            <person name="Haon M."/>
            <person name="Grisel S."/>
            <person name="Petersen M."/>
            <person name="Berrin J.G."/>
            <person name="Delaux P.M."/>
            <person name="Dal Grande F."/>
            <person name="Keller J."/>
        </authorList>
    </citation>
    <scope>NUCLEOTIDE SEQUENCE [LARGE SCALE GENOMIC DNA]</scope>
    <source>
        <strain evidence="8 9">SAG 2043</strain>
    </source>
</reference>
<dbReference type="InterPro" id="IPR029063">
    <property type="entry name" value="SAM-dependent_MTases_sf"/>
</dbReference>
<feature type="active site" description="Nucleophile" evidence="5">
    <location>
        <position position="416"/>
    </location>
</feature>
<evidence type="ECO:0000256" key="6">
    <source>
        <dbReference type="SAM" id="MobiDB-lite"/>
    </source>
</evidence>
<feature type="region of interest" description="Disordered" evidence="6">
    <location>
        <begin position="300"/>
        <end position="326"/>
    </location>
</feature>
<dbReference type="SUPFAM" id="SSF88697">
    <property type="entry name" value="PUA domain-like"/>
    <property type="match status" value="1"/>
</dbReference>
<feature type="binding site" evidence="5">
    <location>
        <begin position="232"/>
        <end position="238"/>
    </location>
    <ligand>
        <name>S-adenosyl-L-methionine</name>
        <dbReference type="ChEBI" id="CHEBI:59789"/>
    </ligand>
</feature>
<dbReference type="GO" id="GO:0001510">
    <property type="term" value="P:RNA methylation"/>
    <property type="evidence" value="ECO:0007669"/>
    <property type="project" value="InterPro"/>
</dbReference>
<evidence type="ECO:0000313" key="9">
    <source>
        <dbReference type="Proteomes" id="UP001489004"/>
    </source>
</evidence>
<keyword evidence="4 5" id="KW-0694">RNA-binding</keyword>
<dbReference type="EMBL" id="JALJOR010000005">
    <property type="protein sequence ID" value="KAK9816959.1"/>
    <property type="molecule type" value="Genomic_DNA"/>
</dbReference>
<evidence type="ECO:0000256" key="4">
    <source>
        <dbReference type="ARBA" id="ARBA00022884"/>
    </source>
</evidence>
<dbReference type="Gene3D" id="2.30.130.10">
    <property type="entry name" value="PUA domain"/>
    <property type="match status" value="1"/>
</dbReference>
<dbReference type="CDD" id="cd21150">
    <property type="entry name" value="PUA_NSun6-like"/>
    <property type="match status" value="1"/>
</dbReference>
<proteinExistence type="inferred from homology"/>
<dbReference type="InterPro" id="IPR023267">
    <property type="entry name" value="RCMT"/>
</dbReference>
<accession>A0AAW1Q9M9</accession>
<feature type="domain" description="SAM-dependent MTase RsmB/NOP-type" evidence="7">
    <location>
        <begin position="131"/>
        <end position="497"/>
    </location>
</feature>
<dbReference type="InterPro" id="IPR015947">
    <property type="entry name" value="PUA-like_sf"/>
</dbReference>
<dbReference type="AlphaFoldDB" id="A0AAW1Q9M9"/>
<dbReference type="PROSITE" id="PS50890">
    <property type="entry name" value="PUA"/>
    <property type="match status" value="1"/>
</dbReference>
<feature type="binding site" evidence="5">
    <location>
        <position position="283"/>
    </location>
    <ligand>
        <name>S-adenosyl-L-methionine</name>
        <dbReference type="ChEBI" id="CHEBI:59789"/>
    </ligand>
</feature>
<feature type="binding site" evidence="5">
    <location>
        <position position="366"/>
    </location>
    <ligand>
        <name>S-adenosyl-L-methionine</name>
        <dbReference type="ChEBI" id="CHEBI:59789"/>
    </ligand>
</feature>
<dbReference type="PANTHER" id="PTHR22807">
    <property type="entry name" value="NOP2 YEAST -RELATED NOL1/NOP2/FMU SUN DOMAIN-CONTAINING"/>
    <property type="match status" value="1"/>
</dbReference>
<comment type="similarity">
    <text evidence="5">Belongs to the class I-like SAM-binding methyltransferase superfamily. RsmB/NOP family.</text>
</comment>
<keyword evidence="3 5" id="KW-0949">S-adenosyl-L-methionine</keyword>
<feature type="binding site" evidence="5">
    <location>
        <position position="256"/>
    </location>
    <ligand>
        <name>S-adenosyl-L-methionine</name>
        <dbReference type="ChEBI" id="CHEBI:59789"/>
    </ligand>
</feature>
<sequence length="498" mass="53134">MATKTYAPTVQWQADVEQYFTAAFGAEMLQQISEALCRPPLITSLRVNTLRSTPEAVVAALATELAAEKEGQEAPPACADHRQSLASAHTPFVHQRVPGVVCMAGSGPHEVDYTPTQGKEVVIARGAGEAVLRGAHIFVPGVLACSPGIQKGDLVAVSVALEQPGGVGRVEMERAQMFRLQHGVAVTMRDPVFRLPSCNGLLPGLVMPQNLPSILAAHVLAPKPGATVLDMCAAPGGKTTALAELMQDRGTLYALDRSHAKVQDIRDLAAELGMTCIRAHKLDATRAVVDHVPAGNGHMQAGSGHMQAGTKGATPNGHSSKVAQRQERKRKAMQARGLTIAPPPSSVTEAQIAGFHEATFDYILLDGPCSALGLRPRLIHGQTLKELRGTALYQRNFLDTAIRLLKPGGELVYSTCTINPGENERNVRHVLDKYPCMSLVPQALTLSGPGLTGGITHADGEQEQWLTPDEARLVQRFDPADAELDTIGFFVAKFVKAK</sequence>
<name>A0AAW1Q9M9_9CHLO</name>
<evidence type="ECO:0000259" key="7">
    <source>
        <dbReference type="PROSITE" id="PS51686"/>
    </source>
</evidence>
<dbReference type="Pfam" id="PF01472">
    <property type="entry name" value="PUA"/>
    <property type="match status" value="1"/>
</dbReference>